<evidence type="ECO:0000313" key="5">
    <source>
        <dbReference type="Proteomes" id="UP000612808"/>
    </source>
</evidence>
<dbReference type="AlphaFoldDB" id="A0A8J3J7L5"/>
<gene>
    <name evidence="4" type="ORF">Aru02nite_64220</name>
</gene>
<dbReference type="InterPro" id="IPR031107">
    <property type="entry name" value="Small_HSP"/>
</dbReference>
<dbReference type="Pfam" id="PF00011">
    <property type="entry name" value="HSP20"/>
    <property type="match status" value="1"/>
</dbReference>
<keyword evidence="5" id="KW-1185">Reference proteome</keyword>
<dbReference type="SUPFAM" id="SSF49764">
    <property type="entry name" value="HSP20-like chaperones"/>
    <property type="match status" value="1"/>
</dbReference>
<dbReference type="Gene3D" id="2.60.40.790">
    <property type="match status" value="1"/>
</dbReference>
<dbReference type="InterPro" id="IPR002068">
    <property type="entry name" value="A-crystallin/Hsp20_dom"/>
</dbReference>
<dbReference type="InterPro" id="IPR008978">
    <property type="entry name" value="HSP20-like_chaperone"/>
</dbReference>
<accession>A0A8J3J7L5</accession>
<feature type="domain" description="SHSP" evidence="3">
    <location>
        <begin position="23"/>
        <end position="135"/>
    </location>
</feature>
<evidence type="ECO:0000256" key="2">
    <source>
        <dbReference type="RuleBase" id="RU003616"/>
    </source>
</evidence>
<protein>
    <recommendedName>
        <fullName evidence="3">SHSP domain-containing protein</fullName>
    </recommendedName>
</protein>
<dbReference type="Proteomes" id="UP000612808">
    <property type="component" value="Unassembled WGS sequence"/>
</dbReference>
<organism evidence="4 5">
    <name type="scientific">Actinocatenispora rupis</name>
    <dbReference type="NCBI Taxonomy" id="519421"/>
    <lineage>
        <taxon>Bacteria</taxon>
        <taxon>Bacillati</taxon>
        <taxon>Actinomycetota</taxon>
        <taxon>Actinomycetes</taxon>
        <taxon>Micromonosporales</taxon>
        <taxon>Micromonosporaceae</taxon>
        <taxon>Actinocatenispora</taxon>
    </lineage>
</organism>
<evidence type="ECO:0000313" key="4">
    <source>
        <dbReference type="EMBL" id="GID15533.1"/>
    </source>
</evidence>
<sequence>MTGTGPGRQPAGRDLWDWFDWPARLPWHTPPIRVEDSLEGDRYVIRAELPGIDPATDLRVTVGHGVLGIHTERRSTATAHRHAEFSYGTFDRTVSLPDGTDEDSVTARYDNGVLEISMHVAGTRSQPRSVPVDTG</sequence>
<comment type="similarity">
    <text evidence="1 2">Belongs to the small heat shock protein (HSP20) family.</text>
</comment>
<dbReference type="EMBL" id="BOMB01000044">
    <property type="protein sequence ID" value="GID15533.1"/>
    <property type="molecule type" value="Genomic_DNA"/>
</dbReference>
<name>A0A8J3J7L5_9ACTN</name>
<dbReference type="PROSITE" id="PS01031">
    <property type="entry name" value="SHSP"/>
    <property type="match status" value="1"/>
</dbReference>
<proteinExistence type="inferred from homology"/>
<dbReference type="CDD" id="cd06464">
    <property type="entry name" value="ACD_sHsps-like"/>
    <property type="match status" value="1"/>
</dbReference>
<evidence type="ECO:0000256" key="1">
    <source>
        <dbReference type="PROSITE-ProRule" id="PRU00285"/>
    </source>
</evidence>
<evidence type="ECO:0000259" key="3">
    <source>
        <dbReference type="PROSITE" id="PS01031"/>
    </source>
</evidence>
<dbReference type="PANTHER" id="PTHR11527">
    <property type="entry name" value="HEAT-SHOCK PROTEIN 20 FAMILY MEMBER"/>
    <property type="match status" value="1"/>
</dbReference>
<reference evidence="4" key="1">
    <citation type="submission" date="2021-01" db="EMBL/GenBank/DDBJ databases">
        <title>Whole genome shotgun sequence of Actinocatenispora rupis NBRC 107355.</title>
        <authorList>
            <person name="Komaki H."/>
            <person name="Tamura T."/>
        </authorList>
    </citation>
    <scope>NUCLEOTIDE SEQUENCE</scope>
    <source>
        <strain evidence="4">NBRC 107355</strain>
    </source>
</reference>
<comment type="caution">
    <text evidence="4">The sequence shown here is derived from an EMBL/GenBank/DDBJ whole genome shotgun (WGS) entry which is preliminary data.</text>
</comment>
<dbReference type="RefSeq" id="WP_203663890.1">
    <property type="nucleotide sequence ID" value="NZ_BAAAZM010000023.1"/>
</dbReference>